<feature type="domain" description="AttH" evidence="2">
    <location>
        <begin position="233"/>
        <end position="306"/>
    </location>
</feature>
<keyword evidence="3" id="KW-0378">Hydrolase</keyword>
<dbReference type="Gene3D" id="2.40.370.10">
    <property type="entry name" value="AttH-like domain"/>
    <property type="match status" value="3"/>
</dbReference>
<dbReference type="Pfam" id="PF17186">
    <property type="entry name" value="Lipocalin_9"/>
    <property type="match status" value="1"/>
</dbReference>
<feature type="region of interest" description="Disordered" evidence="1">
    <location>
        <begin position="1"/>
        <end position="25"/>
    </location>
</feature>
<gene>
    <name evidence="3" type="ordered locus">Pnap_2690</name>
</gene>
<accession>A1VQR4</accession>
<dbReference type="KEGG" id="pna:Pnap_2690"/>
<dbReference type="InterPro" id="IPR023374">
    <property type="entry name" value="AttH-like_dom_sf"/>
</dbReference>
<dbReference type="EMBL" id="CP000529">
    <property type="protein sequence ID" value="ABM37992.1"/>
    <property type="molecule type" value="Genomic_DNA"/>
</dbReference>
<dbReference type="Pfam" id="PF07143">
    <property type="entry name" value="CrtC"/>
    <property type="match status" value="1"/>
</dbReference>
<name>A1VQR4_POLNA</name>
<organism evidence="3 4">
    <name type="scientific">Polaromonas naphthalenivorans (strain CJ2)</name>
    <dbReference type="NCBI Taxonomy" id="365044"/>
    <lineage>
        <taxon>Bacteria</taxon>
        <taxon>Pseudomonadati</taxon>
        <taxon>Pseudomonadota</taxon>
        <taxon>Betaproteobacteria</taxon>
        <taxon>Burkholderiales</taxon>
        <taxon>Comamonadaceae</taxon>
        <taxon>Polaromonas</taxon>
    </lineage>
</organism>
<dbReference type="STRING" id="365044.Pnap_2690"/>
<sequence length="442" mass="46684">MGLAACGGGDSAAPAPDPVPTPVPSSAVQIHLPADHYLHRGAPTEWWWHIGTLKAGSRTFGFEINAASFAKDGFAFTQIMLADIANNKHYQRTTPYIPPFMFDPDNWAQNDVNKDWSVRLGDPANKLSALELTHPGSGYTSAPTVVITGGGGALASGIAVHDPATGKIASVVLFGAGLGYTSLPTVTLVGGGGTGATAKALFTYVTMDAPWADPSKNMLVKAALVDETTGILVDFDLKLSQNGPPFIVWGTGVNGGSSSFDTNAATHLKNNNYYYSLTRLQTSGSVTINGEKLDVSGVTWMDHEYGAFGTAINPVKWVLQDMQLDNGVCISNYATYTSGAPVLNQKAKSEATVQRADGTTYLVESFLTPTGRTWTSGVSGTTYNMQFQIDIPAFNASLVVTSLMDSQEFPVLTKPTYEGVAGATGTFEGKKVTGTAWNEQSV</sequence>
<evidence type="ECO:0000313" key="3">
    <source>
        <dbReference type="EMBL" id="ABM37992.1"/>
    </source>
</evidence>
<dbReference type="PANTHER" id="PTHR38591">
    <property type="entry name" value="HYDROLASE"/>
    <property type="match status" value="1"/>
</dbReference>
<dbReference type="GO" id="GO:0016787">
    <property type="term" value="F:hydrolase activity"/>
    <property type="evidence" value="ECO:0007669"/>
    <property type="project" value="UniProtKB-KW"/>
</dbReference>
<reference evidence="4" key="1">
    <citation type="journal article" date="2009" name="Environ. Microbiol.">
        <title>The genome of Polaromonas naphthalenivorans strain CJ2, isolated from coal tar-contaminated sediment, reveals physiological and metabolic versatility and evolution through extensive horizontal gene transfer.</title>
        <authorList>
            <person name="Yagi J.M."/>
            <person name="Sims D."/>
            <person name="Brettin T."/>
            <person name="Bruce D."/>
            <person name="Madsen E.L."/>
        </authorList>
    </citation>
    <scope>NUCLEOTIDE SEQUENCE [LARGE SCALE GENOMIC DNA]</scope>
    <source>
        <strain evidence="4">CJ2</strain>
    </source>
</reference>
<dbReference type="InterPro" id="IPR010791">
    <property type="entry name" value="AttH_dom"/>
</dbReference>
<proteinExistence type="predicted"/>
<dbReference type="Proteomes" id="UP000000644">
    <property type="component" value="Chromosome"/>
</dbReference>
<protein>
    <submittedName>
        <fullName evidence="3">Secreted hydrolase-like protein</fullName>
    </submittedName>
</protein>
<dbReference type="eggNOG" id="COG5621">
    <property type="taxonomic scope" value="Bacteria"/>
</dbReference>
<evidence type="ECO:0000259" key="2">
    <source>
        <dbReference type="Pfam" id="PF07143"/>
    </source>
</evidence>
<dbReference type="HOGENOM" id="CLU_619425_0_0_4"/>
<dbReference type="PANTHER" id="PTHR38591:SF1">
    <property type="entry name" value="BLL1000 PROTEIN"/>
    <property type="match status" value="1"/>
</dbReference>
<evidence type="ECO:0000256" key="1">
    <source>
        <dbReference type="SAM" id="MobiDB-lite"/>
    </source>
</evidence>
<keyword evidence="4" id="KW-1185">Reference proteome</keyword>
<feature type="compositionally biased region" description="Gly residues" evidence="1">
    <location>
        <begin position="1"/>
        <end position="10"/>
    </location>
</feature>
<dbReference type="AlphaFoldDB" id="A1VQR4"/>
<dbReference type="SUPFAM" id="SSF159245">
    <property type="entry name" value="AttH-like"/>
    <property type="match status" value="1"/>
</dbReference>
<evidence type="ECO:0000313" key="4">
    <source>
        <dbReference type="Proteomes" id="UP000000644"/>
    </source>
</evidence>